<evidence type="ECO:0000313" key="2">
    <source>
        <dbReference type="EMBL" id="KAK7268333.1"/>
    </source>
</evidence>
<dbReference type="AlphaFoldDB" id="A0AAN9F6L3"/>
<dbReference type="EMBL" id="JAYWIO010000004">
    <property type="protein sequence ID" value="KAK7268333.1"/>
    <property type="molecule type" value="Genomic_DNA"/>
</dbReference>
<reference evidence="2 3" key="1">
    <citation type="submission" date="2024-01" db="EMBL/GenBank/DDBJ databases">
        <title>The genomes of 5 underutilized Papilionoideae crops provide insights into root nodulation and disease resistanc.</title>
        <authorList>
            <person name="Yuan L."/>
        </authorList>
    </citation>
    <scope>NUCLEOTIDE SEQUENCE [LARGE SCALE GENOMIC DNA]</scope>
    <source>
        <strain evidence="2">ZHUSHIDOU_FW_LH</strain>
        <tissue evidence="2">Leaf</tissue>
    </source>
</reference>
<dbReference type="Proteomes" id="UP001372338">
    <property type="component" value="Unassembled WGS sequence"/>
</dbReference>
<sequence>MSVVSAVDVSDLGAKPTSEEEDLLDCSTKKVKPNVVDCSEAIMDDQEQGGSMVAAEAAVQALAVTDHPMILEGNQNPVLHGSLSEIIAYKTRHQAERGRDPSCHALEGEGNSAIFHVIAFADYLRTNGASVVEPHSKPPNPVDLSGSQLNGGSVPASDDSTCLAESEEGLALRHV</sequence>
<organism evidence="2 3">
    <name type="scientific">Crotalaria pallida</name>
    <name type="common">Smooth rattlebox</name>
    <name type="synonym">Crotalaria striata</name>
    <dbReference type="NCBI Taxonomy" id="3830"/>
    <lineage>
        <taxon>Eukaryota</taxon>
        <taxon>Viridiplantae</taxon>
        <taxon>Streptophyta</taxon>
        <taxon>Embryophyta</taxon>
        <taxon>Tracheophyta</taxon>
        <taxon>Spermatophyta</taxon>
        <taxon>Magnoliopsida</taxon>
        <taxon>eudicotyledons</taxon>
        <taxon>Gunneridae</taxon>
        <taxon>Pentapetalae</taxon>
        <taxon>rosids</taxon>
        <taxon>fabids</taxon>
        <taxon>Fabales</taxon>
        <taxon>Fabaceae</taxon>
        <taxon>Papilionoideae</taxon>
        <taxon>50 kb inversion clade</taxon>
        <taxon>genistoids sensu lato</taxon>
        <taxon>core genistoids</taxon>
        <taxon>Crotalarieae</taxon>
        <taxon>Crotalaria</taxon>
    </lineage>
</organism>
<name>A0AAN9F6L3_CROPI</name>
<evidence type="ECO:0000256" key="1">
    <source>
        <dbReference type="SAM" id="MobiDB-lite"/>
    </source>
</evidence>
<keyword evidence="3" id="KW-1185">Reference proteome</keyword>
<gene>
    <name evidence="2" type="ORF">RIF29_21031</name>
</gene>
<protein>
    <submittedName>
        <fullName evidence="2">Uncharacterized protein</fullName>
    </submittedName>
</protein>
<accession>A0AAN9F6L3</accession>
<proteinExistence type="predicted"/>
<evidence type="ECO:0000313" key="3">
    <source>
        <dbReference type="Proteomes" id="UP001372338"/>
    </source>
</evidence>
<feature type="region of interest" description="Disordered" evidence="1">
    <location>
        <begin position="131"/>
        <end position="168"/>
    </location>
</feature>
<comment type="caution">
    <text evidence="2">The sequence shown here is derived from an EMBL/GenBank/DDBJ whole genome shotgun (WGS) entry which is preliminary data.</text>
</comment>